<dbReference type="InterPro" id="IPR045063">
    <property type="entry name" value="Dynamin_N"/>
</dbReference>
<evidence type="ECO:0000256" key="1">
    <source>
        <dbReference type="SAM" id="MobiDB-lite"/>
    </source>
</evidence>
<feature type="compositionally biased region" description="Polar residues" evidence="1">
    <location>
        <begin position="53"/>
        <end position="66"/>
    </location>
</feature>
<feature type="compositionally biased region" description="Polar residues" evidence="1">
    <location>
        <begin position="1"/>
        <end position="10"/>
    </location>
</feature>
<gene>
    <name evidence="4" type="ORF">FIE12Z_1291</name>
</gene>
<dbReference type="InterPro" id="IPR056024">
    <property type="entry name" value="DUF7605"/>
</dbReference>
<dbReference type="Pfam" id="PF24564">
    <property type="entry name" value="DUF7605"/>
    <property type="match status" value="1"/>
</dbReference>
<feature type="compositionally biased region" description="Polar residues" evidence="1">
    <location>
        <begin position="86"/>
        <end position="98"/>
    </location>
</feature>
<feature type="domain" description="Dynamin N-terminal" evidence="2">
    <location>
        <begin position="218"/>
        <end position="457"/>
    </location>
</feature>
<dbReference type="STRING" id="2594813.A0A395N3W4"/>
<reference evidence="4 5" key="1">
    <citation type="journal article" date="2018" name="PLoS Pathog.">
        <title>Evolution of structural diversity of trichothecenes, a family of toxins produced by plant pathogenic and entomopathogenic fungi.</title>
        <authorList>
            <person name="Proctor R.H."/>
            <person name="McCormick S.P."/>
            <person name="Kim H.S."/>
            <person name="Cardoza R.E."/>
            <person name="Stanley A.M."/>
            <person name="Lindo L."/>
            <person name="Kelly A."/>
            <person name="Brown D.W."/>
            <person name="Lee T."/>
            <person name="Vaughan M.M."/>
            <person name="Alexander N.J."/>
            <person name="Busman M."/>
            <person name="Gutierrez S."/>
        </authorList>
    </citation>
    <scope>NUCLEOTIDE SEQUENCE [LARGE SCALE GENOMIC DNA]</scope>
    <source>
        <strain evidence="4 5">NRRL 13405</strain>
    </source>
</reference>
<protein>
    <submittedName>
        <fullName evidence="4">Uncharacterized protein</fullName>
    </submittedName>
</protein>
<dbReference type="InterPro" id="IPR027417">
    <property type="entry name" value="P-loop_NTPase"/>
</dbReference>
<name>A0A395N3W4_9HYPO</name>
<dbReference type="Proteomes" id="UP000265631">
    <property type="component" value="Unassembled WGS sequence"/>
</dbReference>
<accession>A0A395N3W4</accession>
<dbReference type="Gene3D" id="3.40.50.300">
    <property type="entry name" value="P-loop containing nucleotide triphosphate hydrolases"/>
    <property type="match status" value="1"/>
</dbReference>
<dbReference type="PANTHER" id="PTHR36681">
    <property type="entry name" value="NUCLEAR GTPASE, GERMINAL CENTER-ASSOCIATED, TANDEM DUPLICATE 3"/>
    <property type="match status" value="1"/>
</dbReference>
<evidence type="ECO:0000313" key="5">
    <source>
        <dbReference type="Proteomes" id="UP000265631"/>
    </source>
</evidence>
<keyword evidence="5" id="KW-1185">Reference proteome</keyword>
<comment type="caution">
    <text evidence="4">The sequence shown here is derived from an EMBL/GenBank/DDBJ whole genome shotgun (WGS) entry which is preliminary data.</text>
</comment>
<dbReference type="AlphaFoldDB" id="A0A395N3W4"/>
<feature type="region of interest" description="Disordered" evidence="1">
    <location>
        <begin position="1"/>
        <end position="151"/>
    </location>
</feature>
<dbReference type="SUPFAM" id="SSF52540">
    <property type="entry name" value="P-loop containing nucleoside triphosphate hydrolases"/>
    <property type="match status" value="1"/>
</dbReference>
<dbReference type="EMBL" id="PXXK01000027">
    <property type="protein sequence ID" value="RFN54503.1"/>
    <property type="molecule type" value="Genomic_DNA"/>
</dbReference>
<evidence type="ECO:0000259" key="2">
    <source>
        <dbReference type="Pfam" id="PF00350"/>
    </source>
</evidence>
<feature type="compositionally biased region" description="Low complexity" evidence="1">
    <location>
        <begin position="107"/>
        <end position="139"/>
    </location>
</feature>
<organism evidence="4 5">
    <name type="scientific">Fusarium flagelliforme</name>
    <dbReference type="NCBI Taxonomy" id="2675880"/>
    <lineage>
        <taxon>Eukaryota</taxon>
        <taxon>Fungi</taxon>
        <taxon>Dikarya</taxon>
        <taxon>Ascomycota</taxon>
        <taxon>Pezizomycotina</taxon>
        <taxon>Sordariomycetes</taxon>
        <taxon>Hypocreomycetidae</taxon>
        <taxon>Hypocreales</taxon>
        <taxon>Nectriaceae</taxon>
        <taxon>Fusarium</taxon>
        <taxon>Fusarium incarnatum-equiseti species complex</taxon>
    </lineage>
</organism>
<dbReference type="PANTHER" id="PTHR36681:SF3">
    <property type="entry name" value="NUCLEAR GTPASE, GERMINAL CENTER-ASSOCIATED, TANDEM DUPLICATE 3"/>
    <property type="match status" value="1"/>
</dbReference>
<feature type="domain" description="DUF7605" evidence="3">
    <location>
        <begin position="688"/>
        <end position="867"/>
    </location>
</feature>
<proteinExistence type="predicted"/>
<dbReference type="Pfam" id="PF00350">
    <property type="entry name" value="Dynamin_N"/>
    <property type="match status" value="1"/>
</dbReference>
<feature type="compositionally biased region" description="Basic residues" evidence="1">
    <location>
        <begin position="24"/>
        <end position="36"/>
    </location>
</feature>
<evidence type="ECO:0000259" key="3">
    <source>
        <dbReference type="Pfam" id="PF24564"/>
    </source>
</evidence>
<sequence>MSKPPTNLLQGLSLEDSPRQGIFPHRKIAPLKKARNSRSGTAFQFGVGPPTASPSTSQIEAFTSSAPGPALNRIRTPEPQLRSPFTFVTTPPAESTRPTIEDHTAAPLFSLLSPSTPNSNPRSPSIFSSTPSSDFAASPTPEPPAPTTPYDAAAEAALPHPLFSATFQSALKQGPEIAQEATKALEKMQIGVKDAEVSKFLADAKALQRFQGTDTRTIAVLGDSGEGKSSLINSLLHFPGVAQTSDIGSACTSVVTEYRQKKTEHAAPITIEVEYLSAFEIRDLIKELLWSYRQLFLPSVESEETSEQDYNRFMRESEQAWSALHAAFKHKRQFTQKFAQDMSGGALERITEQLIQWAGEIEWPTGGRDGLWTSTAHTADECVEKTKLFMQDRFWPFTKIIRVYLDSPVLKTGLVLSDLPGLQDTNLARVRATQDYLIKCDTIMIVAKISRAITDQSLKSSLFYVLSRHMPMEWEQSGTQRLNVSVVCTKSEEINLRNARLEFCGPNKSISLETMTQLDNEIDAAKASGDRTRKKTAKKQQELLLVEARNNHVRQNLRNVYSSEMDGRMLDVFCVSNKWYEKYCPKGNTKFVEASGVPDLRRFCHTVTADAQLNEAKHFLKSRLSALLNTLNLWADSSLRKKDIEQLDESIRTKVKELMEDIPKLVDTFEVDFTTCFREQIMVFFGRRDPYWDQAASKEGRKWTSWHWTQYNAWCLNNGDHQTMKRGHENWNAKIIWKMRMELEGQWDLVEEEVADVFTQLLEAMRKLLNSLKTSLGDSLPQRLADPIVQSVAVQLGNVEYMMGREQRQFHGEVRGIRRYASETNYNSYILQDMIPIYRSAATESGGGMAARQRSTVQGHIEQGVIFPKMGIAMSESMNKLIRTTSQRLKSMLSGVLATVSTDLDIVFHSYQRSRAALDEGRERKIRDFESEVEILRKRHEQLLQTVEGI</sequence>
<evidence type="ECO:0000313" key="4">
    <source>
        <dbReference type="EMBL" id="RFN54503.1"/>
    </source>
</evidence>